<sequence>MKCYDKNTFNISVNENCRHRKKLDTKIYRLLAKYKRNKDSSVVFVKVKVPIKEEYAEKDVFNKEEVLRRENNQS</sequence>
<dbReference type="Proteomes" id="UP000078597">
    <property type="component" value="Unassembled WGS sequence"/>
</dbReference>
<dbReference type="Pfam" id="PF12420">
    <property type="entry name" value="DUF3671"/>
    <property type="match status" value="1"/>
</dbReference>
<dbReference type="AlphaFoldDB" id="A0A1A8X403"/>
<organism evidence="1 2">
    <name type="scientific">Plasmodium malariae</name>
    <dbReference type="NCBI Taxonomy" id="5858"/>
    <lineage>
        <taxon>Eukaryota</taxon>
        <taxon>Sar</taxon>
        <taxon>Alveolata</taxon>
        <taxon>Apicomplexa</taxon>
        <taxon>Aconoidasida</taxon>
        <taxon>Haemosporida</taxon>
        <taxon>Plasmodiidae</taxon>
        <taxon>Plasmodium</taxon>
        <taxon>Plasmodium (Plasmodium)</taxon>
    </lineage>
</organism>
<name>A0A1A8X403_PLAMA</name>
<feature type="non-terminal residue" evidence="1">
    <location>
        <position position="74"/>
    </location>
</feature>
<evidence type="ECO:0000313" key="1">
    <source>
        <dbReference type="EMBL" id="SBS99990.1"/>
    </source>
</evidence>
<reference evidence="2" key="1">
    <citation type="submission" date="2016-05" db="EMBL/GenBank/DDBJ databases">
        <authorList>
            <person name="Naeem Raeece"/>
        </authorList>
    </citation>
    <scope>NUCLEOTIDE SEQUENCE [LARGE SCALE GENOMIC DNA]</scope>
</reference>
<dbReference type="VEuPathDB" id="PlasmoDB:PmUG01_13059400"/>
<gene>
    <name evidence="1" type="ORF">PMALA_073500</name>
</gene>
<dbReference type="InterPro" id="IPR022139">
    <property type="entry name" value="Fam-L/Fam-M-like_plasmodium"/>
</dbReference>
<evidence type="ECO:0000313" key="2">
    <source>
        <dbReference type="Proteomes" id="UP000078597"/>
    </source>
</evidence>
<protein>
    <submittedName>
        <fullName evidence="1">Uncharacterized protein</fullName>
    </submittedName>
</protein>
<dbReference type="EMBL" id="FLQW01006124">
    <property type="protein sequence ID" value="SBS99990.1"/>
    <property type="molecule type" value="Genomic_DNA"/>
</dbReference>
<accession>A0A1A8X403</accession>
<proteinExistence type="predicted"/>